<gene>
    <name evidence="1" type="primary">jg26729</name>
    <name evidence="1" type="ORF">PAEG_LOCUS2147</name>
</gene>
<keyword evidence="2" id="KW-1185">Reference proteome</keyword>
<reference evidence="1" key="1">
    <citation type="submission" date="2022-03" db="EMBL/GenBank/DDBJ databases">
        <authorList>
            <person name="Lindestad O."/>
        </authorList>
    </citation>
    <scope>NUCLEOTIDE SEQUENCE</scope>
</reference>
<evidence type="ECO:0000313" key="2">
    <source>
        <dbReference type="Proteomes" id="UP000838756"/>
    </source>
</evidence>
<sequence length="66" mass="7942">DKMAKMVFPYEIKNVTEEEDKLAKKYYKGEMCRTSLCLCQYLSMYCEIDLKRHCKRRARDGACRHI</sequence>
<organism evidence="1 2">
    <name type="scientific">Pararge aegeria aegeria</name>
    <dbReference type="NCBI Taxonomy" id="348720"/>
    <lineage>
        <taxon>Eukaryota</taxon>
        <taxon>Metazoa</taxon>
        <taxon>Ecdysozoa</taxon>
        <taxon>Arthropoda</taxon>
        <taxon>Hexapoda</taxon>
        <taxon>Insecta</taxon>
        <taxon>Pterygota</taxon>
        <taxon>Neoptera</taxon>
        <taxon>Endopterygota</taxon>
        <taxon>Lepidoptera</taxon>
        <taxon>Glossata</taxon>
        <taxon>Ditrysia</taxon>
        <taxon>Papilionoidea</taxon>
        <taxon>Nymphalidae</taxon>
        <taxon>Satyrinae</taxon>
        <taxon>Satyrini</taxon>
        <taxon>Parargina</taxon>
        <taxon>Pararge</taxon>
    </lineage>
</organism>
<name>A0A8S4QN93_9NEOP</name>
<dbReference type="AlphaFoldDB" id="A0A8S4QN93"/>
<dbReference type="Proteomes" id="UP000838756">
    <property type="component" value="Unassembled WGS sequence"/>
</dbReference>
<comment type="caution">
    <text evidence="1">The sequence shown here is derived from an EMBL/GenBank/DDBJ whole genome shotgun (WGS) entry which is preliminary data.</text>
</comment>
<dbReference type="EMBL" id="CAKXAJ010006968">
    <property type="protein sequence ID" value="CAH2210236.1"/>
    <property type="molecule type" value="Genomic_DNA"/>
</dbReference>
<evidence type="ECO:0000313" key="1">
    <source>
        <dbReference type="EMBL" id="CAH2210236.1"/>
    </source>
</evidence>
<protein>
    <submittedName>
        <fullName evidence="1">Jg26729 protein</fullName>
    </submittedName>
</protein>
<dbReference type="OrthoDB" id="10535017at2759"/>
<accession>A0A8S4QN93</accession>
<proteinExistence type="predicted"/>
<feature type="non-terminal residue" evidence="1">
    <location>
        <position position="1"/>
    </location>
</feature>